<evidence type="ECO:0000256" key="5">
    <source>
        <dbReference type="ARBA" id="ARBA00020264"/>
    </source>
</evidence>
<evidence type="ECO:0000256" key="8">
    <source>
        <dbReference type="ARBA" id="ARBA00023242"/>
    </source>
</evidence>
<dbReference type="GO" id="GO:0033588">
    <property type="term" value="C:elongator holoenzyme complex"/>
    <property type="evidence" value="ECO:0007669"/>
    <property type="project" value="InterPro"/>
</dbReference>
<protein>
    <recommendedName>
        <fullName evidence="5">Elongator complex protein 5</fullName>
    </recommendedName>
</protein>
<feature type="compositionally biased region" description="Acidic residues" evidence="9">
    <location>
        <begin position="146"/>
        <end position="162"/>
    </location>
</feature>
<comment type="pathway">
    <text evidence="3">tRNA modification; 5-methoxycarbonylmethyl-2-thiouridine-tRNA biosynthesis.</text>
</comment>
<organism evidence="10 11">
    <name type="scientific">Syncephalastrum racemosum</name>
    <name type="common">Filamentous fungus</name>
    <dbReference type="NCBI Taxonomy" id="13706"/>
    <lineage>
        <taxon>Eukaryota</taxon>
        <taxon>Fungi</taxon>
        <taxon>Fungi incertae sedis</taxon>
        <taxon>Mucoromycota</taxon>
        <taxon>Mucoromycotina</taxon>
        <taxon>Mucoromycetes</taxon>
        <taxon>Mucorales</taxon>
        <taxon>Syncephalastraceae</taxon>
        <taxon>Syncephalastrum</taxon>
    </lineage>
</organism>
<dbReference type="GO" id="GO:0002098">
    <property type="term" value="P:tRNA wobble uridine modification"/>
    <property type="evidence" value="ECO:0007669"/>
    <property type="project" value="InterPro"/>
</dbReference>
<keyword evidence="11" id="KW-1185">Reference proteome</keyword>
<proteinExistence type="inferred from homology"/>
<keyword evidence="6" id="KW-0963">Cytoplasm</keyword>
<dbReference type="GO" id="GO:0005634">
    <property type="term" value="C:nucleus"/>
    <property type="evidence" value="ECO:0007669"/>
    <property type="project" value="UniProtKB-SubCell"/>
</dbReference>
<reference evidence="10 11" key="1">
    <citation type="submission" date="2016-07" db="EMBL/GenBank/DDBJ databases">
        <title>Pervasive Adenine N6-methylation of Active Genes in Fungi.</title>
        <authorList>
            <consortium name="DOE Joint Genome Institute"/>
            <person name="Mondo S.J."/>
            <person name="Dannebaum R.O."/>
            <person name="Kuo R.C."/>
            <person name="Labutti K."/>
            <person name="Haridas S."/>
            <person name="Kuo A."/>
            <person name="Salamov A."/>
            <person name="Ahrendt S.R."/>
            <person name="Lipzen A."/>
            <person name="Sullivan W."/>
            <person name="Andreopoulos W.B."/>
            <person name="Clum A."/>
            <person name="Lindquist E."/>
            <person name="Daum C."/>
            <person name="Ramamoorthy G.K."/>
            <person name="Gryganskyi A."/>
            <person name="Culley D."/>
            <person name="Magnuson J.K."/>
            <person name="James T.Y."/>
            <person name="O'Malley M.A."/>
            <person name="Stajich J.E."/>
            <person name="Spatafora J.W."/>
            <person name="Visel A."/>
            <person name="Grigoriev I.V."/>
        </authorList>
    </citation>
    <scope>NUCLEOTIDE SEQUENCE [LARGE SCALE GENOMIC DNA]</scope>
    <source>
        <strain evidence="10 11">NRRL 2496</strain>
    </source>
</reference>
<dbReference type="PANTHER" id="PTHR15641">
    <property type="entry name" value="ELONGATOR COMPLEX PROTEIN 5"/>
    <property type="match status" value="1"/>
</dbReference>
<sequence>MADALDRVAGVILRLSSVKEKVRVDQSGFVAQTAFGYLTLSSNGRAAVCDIEWRRKSGKVQYATEGYAFIPGKGLTVHTIQDEDEQLQEDAMIVDKDTKPVENDPAANLSFNLTLTETQRRAKDNVVLPYTQQQQGGGGQIYYEPDAGDDFDDEDPDDDLDI</sequence>
<dbReference type="Pfam" id="PF10483">
    <property type="entry name" value="Elong_Iki1"/>
    <property type="match status" value="1"/>
</dbReference>
<evidence type="ECO:0000313" key="11">
    <source>
        <dbReference type="Proteomes" id="UP000242180"/>
    </source>
</evidence>
<dbReference type="OrthoDB" id="166907at2759"/>
<evidence type="ECO:0000256" key="3">
    <source>
        <dbReference type="ARBA" id="ARBA00005043"/>
    </source>
</evidence>
<dbReference type="STRING" id="13706.A0A1X2HQC3"/>
<dbReference type="InterPro" id="IPR019519">
    <property type="entry name" value="Elp5"/>
</dbReference>
<dbReference type="OMA" id="HTIQDED"/>
<dbReference type="InParanoid" id="A0A1X2HQC3"/>
<keyword evidence="7" id="KW-0819">tRNA processing</keyword>
<keyword evidence="8" id="KW-0539">Nucleus</keyword>
<dbReference type="PANTHER" id="PTHR15641:SF1">
    <property type="entry name" value="ELONGATOR COMPLEX PROTEIN 5"/>
    <property type="match status" value="1"/>
</dbReference>
<dbReference type="EMBL" id="MCGN01000002">
    <property type="protein sequence ID" value="ORZ01593.1"/>
    <property type="molecule type" value="Genomic_DNA"/>
</dbReference>
<dbReference type="Proteomes" id="UP000242180">
    <property type="component" value="Unassembled WGS sequence"/>
</dbReference>
<evidence type="ECO:0000313" key="10">
    <source>
        <dbReference type="EMBL" id="ORZ01593.1"/>
    </source>
</evidence>
<evidence type="ECO:0000256" key="6">
    <source>
        <dbReference type="ARBA" id="ARBA00022490"/>
    </source>
</evidence>
<evidence type="ECO:0000256" key="1">
    <source>
        <dbReference type="ARBA" id="ARBA00004123"/>
    </source>
</evidence>
<evidence type="ECO:0000256" key="4">
    <source>
        <dbReference type="ARBA" id="ARBA00009567"/>
    </source>
</evidence>
<evidence type="ECO:0000256" key="9">
    <source>
        <dbReference type="SAM" id="MobiDB-lite"/>
    </source>
</evidence>
<comment type="caution">
    <text evidence="10">The sequence shown here is derived from an EMBL/GenBank/DDBJ whole genome shotgun (WGS) entry which is preliminary data.</text>
</comment>
<evidence type="ECO:0000256" key="7">
    <source>
        <dbReference type="ARBA" id="ARBA00022694"/>
    </source>
</evidence>
<dbReference type="UniPathway" id="UPA00988"/>
<gene>
    <name evidence="10" type="ORF">BCR43DRAFT_487180</name>
</gene>
<dbReference type="GO" id="GO:0005829">
    <property type="term" value="C:cytosol"/>
    <property type="evidence" value="ECO:0007669"/>
    <property type="project" value="TreeGrafter"/>
</dbReference>
<evidence type="ECO:0000256" key="2">
    <source>
        <dbReference type="ARBA" id="ARBA00004496"/>
    </source>
</evidence>
<comment type="subcellular location">
    <subcellularLocation>
        <location evidence="2">Cytoplasm</location>
    </subcellularLocation>
    <subcellularLocation>
        <location evidence="1">Nucleus</location>
    </subcellularLocation>
</comment>
<feature type="region of interest" description="Disordered" evidence="9">
    <location>
        <begin position="130"/>
        <end position="162"/>
    </location>
</feature>
<dbReference type="AlphaFoldDB" id="A0A1X2HQC3"/>
<dbReference type="GO" id="GO:0000049">
    <property type="term" value="F:tRNA binding"/>
    <property type="evidence" value="ECO:0007669"/>
    <property type="project" value="TreeGrafter"/>
</dbReference>
<accession>A0A1X2HQC3</accession>
<comment type="similarity">
    <text evidence="4">Belongs to the ELP5 family.</text>
</comment>
<name>A0A1X2HQC3_SYNRA</name>